<keyword evidence="6" id="KW-1185">Reference proteome</keyword>
<feature type="compositionally biased region" description="Polar residues" evidence="3">
    <location>
        <begin position="95"/>
        <end position="109"/>
    </location>
</feature>
<name>A0A8S1CT99_9INSE</name>
<evidence type="ECO:0000256" key="1">
    <source>
        <dbReference type="ARBA" id="ARBA00023117"/>
    </source>
</evidence>
<feature type="compositionally biased region" description="Basic and acidic residues" evidence="3">
    <location>
        <begin position="164"/>
        <end position="176"/>
    </location>
</feature>
<reference evidence="5 6" key="1">
    <citation type="submission" date="2020-04" db="EMBL/GenBank/DDBJ databases">
        <authorList>
            <person name="Alioto T."/>
            <person name="Alioto T."/>
            <person name="Gomez Garrido J."/>
        </authorList>
    </citation>
    <scope>NUCLEOTIDE SEQUENCE [LARGE SCALE GENOMIC DNA]</scope>
</reference>
<organism evidence="5 6">
    <name type="scientific">Cloeon dipterum</name>
    <dbReference type="NCBI Taxonomy" id="197152"/>
    <lineage>
        <taxon>Eukaryota</taxon>
        <taxon>Metazoa</taxon>
        <taxon>Ecdysozoa</taxon>
        <taxon>Arthropoda</taxon>
        <taxon>Hexapoda</taxon>
        <taxon>Insecta</taxon>
        <taxon>Pterygota</taxon>
        <taxon>Palaeoptera</taxon>
        <taxon>Ephemeroptera</taxon>
        <taxon>Pisciforma</taxon>
        <taxon>Baetidae</taxon>
        <taxon>Cloeon</taxon>
    </lineage>
</organism>
<evidence type="ECO:0000313" key="5">
    <source>
        <dbReference type="EMBL" id="CAB3374666.1"/>
    </source>
</evidence>
<feature type="compositionally biased region" description="Basic and acidic residues" evidence="3">
    <location>
        <begin position="21"/>
        <end position="31"/>
    </location>
</feature>
<feature type="region of interest" description="Disordered" evidence="3">
    <location>
        <begin position="1"/>
        <end position="116"/>
    </location>
</feature>
<feature type="domain" description="Bromo" evidence="4">
    <location>
        <begin position="223"/>
        <end position="272"/>
    </location>
</feature>
<dbReference type="SUPFAM" id="SSF47370">
    <property type="entry name" value="Bromodomain"/>
    <property type="match status" value="1"/>
</dbReference>
<dbReference type="AlphaFoldDB" id="A0A8S1CT99"/>
<dbReference type="InterPro" id="IPR001487">
    <property type="entry name" value="Bromodomain"/>
</dbReference>
<comment type="caution">
    <text evidence="5">The sequence shown here is derived from an EMBL/GenBank/DDBJ whole genome shotgun (WGS) entry which is preliminary data.</text>
</comment>
<gene>
    <name evidence="5" type="ORF">CLODIP_2_CD02405</name>
</gene>
<dbReference type="SMART" id="SM00297">
    <property type="entry name" value="BROMO"/>
    <property type="match status" value="1"/>
</dbReference>
<evidence type="ECO:0000259" key="4">
    <source>
        <dbReference type="PROSITE" id="PS50014"/>
    </source>
</evidence>
<feature type="region of interest" description="Disordered" evidence="3">
    <location>
        <begin position="162"/>
        <end position="183"/>
    </location>
</feature>
<accession>A0A8S1CT99</accession>
<dbReference type="CDD" id="cd04369">
    <property type="entry name" value="Bromodomain"/>
    <property type="match status" value="1"/>
</dbReference>
<dbReference type="EMBL" id="CADEPI010000102">
    <property type="protein sequence ID" value="CAB3374666.1"/>
    <property type="molecule type" value="Genomic_DNA"/>
</dbReference>
<evidence type="ECO:0000256" key="3">
    <source>
        <dbReference type="SAM" id="MobiDB-lite"/>
    </source>
</evidence>
<dbReference type="PROSITE" id="PS50014">
    <property type="entry name" value="BROMODOMAIN_2"/>
    <property type="match status" value="1"/>
</dbReference>
<evidence type="ECO:0000256" key="2">
    <source>
        <dbReference type="PROSITE-ProRule" id="PRU00035"/>
    </source>
</evidence>
<dbReference type="Proteomes" id="UP000494165">
    <property type="component" value="Unassembled WGS sequence"/>
</dbReference>
<dbReference type="InterPro" id="IPR036427">
    <property type="entry name" value="Bromodomain-like_sf"/>
</dbReference>
<proteinExistence type="predicted"/>
<keyword evidence="1 2" id="KW-0103">Bromodomain</keyword>
<sequence length="325" mass="35957">MNSPGSSDDSSDEKGGQIPAKNEDSTEKDSSDSSASEARADDSQASTVPYVEKPIESPADCESSFCSNEDDESIHLEISCSEGEESKDPFMGISFSDNSLKNWPKNTSLEEPPLPSTSVYVDSSEFSSGYEIRPSKQPLIVSPNQKSTSRLAVSPSWLTDFCPDEDKPTSESRSSDAVRNFKPNPKMLSDSMLKEKLNRFLDVLMGHEHAPFVFSQSPSKSRHFVSERPVNMEDLRKKLNDGLFSSGEDFLRDLKLMLLDATMLNPIESGIPEKACIMEGVLSYLWSATFKHFPLKDDTPKSTSFDARAVKTSFPLVKGPLERPQ</sequence>
<evidence type="ECO:0000313" key="6">
    <source>
        <dbReference type="Proteomes" id="UP000494165"/>
    </source>
</evidence>
<protein>
    <recommendedName>
        <fullName evidence="4">Bromo domain-containing protein</fullName>
    </recommendedName>
</protein>
<dbReference type="Pfam" id="PF00439">
    <property type="entry name" value="Bromodomain"/>
    <property type="match status" value="1"/>
</dbReference>
<dbReference type="Gene3D" id="1.20.920.10">
    <property type="entry name" value="Bromodomain-like"/>
    <property type="match status" value="1"/>
</dbReference>